<sequence length="94" mass="10824">MRSELEIIEHGVFPKEIVTAQSVDEVNNPKHYKLFPDMEAFDVIKASLSPDELRGYLKGNVLKYRLRAGEKGPAEKCIAKAEWYKARLFEQENV</sequence>
<protein>
    <recommendedName>
        <fullName evidence="2">DUF3310 domain-containing protein</fullName>
    </recommendedName>
</protein>
<dbReference type="EMBL" id="PP813864">
    <property type="protein sequence ID" value="XCN26748.1"/>
    <property type="molecule type" value="Genomic_DNA"/>
</dbReference>
<evidence type="ECO:0008006" key="2">
    <source>
        <dbReference type="Google" id="ProtNLM"/>
    </source>
</evidence>
<name>A0AAU8KTG0_9VIRU</name>
<dbReference type="InterPro" id="IPR021739">
    <property type="entry name" value="SaV-like"/>
</dbReference>
<dbReference type="Pfam" id="PF11753">
    <property type="entry name" value="DUF3310"/>
    <property type="match status" value="1"/>
</dbReference>
<evidence type="ECO:0000313" key="1">
    <source>
        <dbReference type="EMBL" id="XCN26748.1"/>
    </source>
</evidence>
<organism evidence="1">
    <name type="scientific">Pseudomonas phage vB_PaeP_FBPa42</name>
    <dbReference type="NCBI Taxonomy" id="3231240"/>
    <lineage>
        <taxon>Viruses</taxon>
    </lineage>
</organism>
<reference evidence="1" key="1">
    <citation type="submission" date="2024-05" db="EMBL/GenBank/DDBJ databases">
        <title>Defense systems in Pseudomonas aeruginosa.</title>
        <authorList>
            <person name="van den Berg D.F."/>
            <person name="Costa R.A."/>
        </authorList>
    </citation>
    <scope>NUCLEOTIDE SEQUENCE</scope>
</reference>
<accession>A0AAU8KTG0</accession>
<proteinExistence type="predicted"/>